<dbReference type="SUPFAM" id="SSF49299">
    <property type="entry name" value="PKD domain"/>
    <property type="match status" value="1"/>
</dbReference>
<evidence type="ECO:0008006" key="3">
    <source>
        <dbReference type="Google" id="ProtNLM"/>
    </source>
</evidence>
<accession>A0A923HB33</accession>
<dbReference type="Proteomes" id="UP000656244">
    <property type="component" value="Unassembled WGS sequence"/>
</dbReference>
<dbReference type="Gene3D" id="2.60.120.260">
    <property type="entry name" value="Galactose-binding domain-like"/>
    <property type="match status" value="1"/>
</dbReference>
<dbReference type="EMBL" id="JACNMF010000004">
    <property type="protein sequence ID" value="MBC3759199.1"/>
    <property type="molecule type" value="Genomic_DNA"/>
</dbReference>
<proteinExistence type="predicted"/>
<dbReference type="InterPro" id="IPR035986">
    <property type="entry name" value="PKD_dom_sf"/>
</dbReference>
<name>A0A923HB33_9FLAO</name>
<keyword evidence="2" id="KW-1185">Reference proteome</keyword>
<organism evidence="1 2">
    <name type="scientific">Hyunsoonleella aquatilis</name>
    <dbReference type="NCBI Taxonomy" id="2762758"/>
    <lineage>
        <taxon>Bacteria</taxon>
        <taxon>Pseudomonadati</taxon>
        <taxon>Bacteroidota</taxon>
        <taxon>Flavobacteriia</taxon>
        <taxon>Flavobacteriales</taxon>
        <taxon>Flavobacteriaceae</taxon>
    </lineage>
</organism>
<dbReference type="Gene3D" id="2.60.40.10">
    <property type="entry name" value="Immunoglobulins"/>
    <property type="match status" value="1"/>
</dbReference>
<reference evidence="1" key="1">
    <citation type="submission" date="2020-08" db="EMBL/GenBank/DDBJ databases">
        <title>Hyunsoonleella sp. strain SJ7 genome sequencing and assembly.</title>
        <authorList>
            <person name="Kim I."/>
        </authorList>
    </citation>
    <scope>NUCLEOTIDE SEQUENCE</scope>
    <source>
        <strain evidence="1">SJ7</strain>
    </source>
</reference>
<evidence type="ECO:0000313" key="1">
    <source>
        <dbReference type="EMBL" id="MBC3759199.1"/>
    </source>
</evidence>
<gene>
    <name evidence="1" type="ORF">H7U19_12330</name>
</gene>
<comment type="caution">
    <text evidence="1">The sequence shown here is derived from an EMBL/GenBank/DDBJ whole genome shotgun (WGS) entry which is preliminary data.</text>
</comment>
<evidence type="ECO:0000313" key="2">
    <source>
        <dbReference type="Proteomes" id="UP000656244"/>
    </source>
</evidence>
<sequence>MKKISIILLVIICIGCTAKDDFKVLSDYAKAEIFTPSLFTINENSIARPIPIDINNFSSVIDASQGVISRSWTIEEGSKYLMPTFERKDSLNLTPFIDPELGLTNGSETVHVLFQQPGETTVTLRNRFDRPVSFFGTDAVEQADGLWLLITQLTYDVYADLNTEATISNADDTQVLATLSSSQNPSSDDTSGFTNITIEAGESLTFTDVTTIGRPDERIWNFEGGTPETGTEEKQVVTFNRLGEYLVELTTLRDRRGTALDDAEQTKTLPAIITIIPSTKPYEIAGNAKAIDDEDVSAGTTIIQFNVNGEIDEVSDVEGDFVVNVQNVGFNQNFTVTSTRKSNDDSTAIELILDQPILNSDTVTLSYSGTGITSIDSRTLLPFSDVPVDPVNKNLLTNASNPSMENSIDNDRNVNTQGYFLFVGGGGNNLDNARNTDGSLQINRSTERASDGDASIKFDAEMPLGAGFLSMSNTIISNSAIPVGDYKLTFDVFIEDGSNFNAIFNVIQQGTPRTQLVSLNAPGTGEWFTIEREFSNGAILGGNIIFNFRNQDNPGITGRHVFYIDNLQVIALEPR</sequence>
<dbReference type="RefSeq" id="WP_186562821.1">
    <property type="nucleotide sequence ID" value="NZ_JACNMF010000004.1"/>
</dbReference>
<dbReference type="AlphaFoldDB" id="A0A923HB33"/>
<dbReference type="InterPro" id="IPR013783">
    <property type="entry name" value="Ig-like_fold"/>
</dbReference>
<protein>
    <recommendedName>
        <fullName evidence="3">PKD domain-containing protein</fullName>
    </recommendedName>
</protein>